<protein>
    <submittedName>
        <fullName evidence="1">Uncharacterized protein</fullName>
    </submittedName>
</protein>
<dbReference type="Proteomes" id="UP000813385">
    <property type="component" value="Unassembled WGS sequence"/>
</dbReference>
<organism evidence="1 2">
    <name type="scientific">Plectosphaerella cucumerina</name>
    <dbReference type="NCBI Taxonomy" id="40658"/>
    <lineage>
        <taxon>Eukaryota</taxon>
        <taxon>Fungi</taxon>
        <taxon>Dikarya</taxon>
        <taxon>Ascomycota</taxon>
        <taxon>Pezizomycotina</taxon>
        <taxon>Sordariomycetes</taxon>
        <taxon>Hypocreomycetidae</taxon>
        <taxon>Glomerellales</taxon>
        <taxon>Plectosphaerellaceae</taxon>
        <taxon>Plectosphaerella</taxon>
    </lineage>
</organism>
<gene>
    <name evidence="1" type="ORF">B0T11DRAFT_316710</name>
</gene>
<evidence type="ECO:0000313" key="2">
    <source>
        <dbReference type="Proteomes" id="UP000813385"/>
    </source>
</evidence>
<proteinExistence type="predicted"/>
<dbReference type="AlphaFoldDB" id="A0A8K0TLJ3"/>
<sequence length="153" mass="16847">MKWLHSCVAPTRLGVSLAGVTSRHSQKELVAAVRNAGGFRQKAWMKALKPMRNSGPGMIHQNCPVIQEFNTDTWLFVDKRRSPGRRSVCLSVRTSSRYVDTIPSQLGRNDCAIVNFSMLCTHVHTALRLRPSLRAPAAVCANCLELSVSSLTG</sequence>
<comment type="caution">
    <text evidence="1">The sequence shown here is derived from an EMBL/GenBank/DDBJ whole genome shotgun (WGS) entry which is preliminary data.</text>
</comment>
<name>A0A8K0TLJ3_9PEZI</name>
<evidence type="ECO:0000313" key="1">
    <source>
        <dbReference type="EMBL" id="KAH7368573.1"/>
    </source>
</evidence>
<reference evidence="1" key="1">
    <citation type="journal article" date="2021" name="Nat. Commun.">
        <title>Genetic determinants of endophytism in the Arabidopsis root mycobiome.</title>
        <authorList>
            <person name="Mesny F."/>
            <person name="Miyauchi S."/>
            <person name="Thiergart T."/>
            <person name="Pickel B."/>
            <person name="Atanasova L."/>
            <person name="Karlsson M."/>
            <person name="Huettel B."/>
            <person name="Barry K.W."/>
            <person name="Haridas S."/>
            <person name="Chen C."/>
            <person name="Bauer D."/>
            <person name="Andreopoulos W."/>
            <person name="Pangilinan J."/>
            <person name="LaButti K."/>
            <person name="Riley R."/>
            <person name="Lipzen A."/>
            <person name="Clum A."/>
            <person name="Drula E."/>
            <person name="Henrissat B."/>
            <person name="Kohler A."/>
            <person name="Grigoriev I.V."/>
            <person name="Martin F.M."/>
            <person name="Hacquard S."/>
        </authorList>
    </citation>
    <scope>NUCLEOTIDE SEQUENCE</scope>
    <source>
        <strain evidence="1">MPI-CAGE-AT-0016</strain>
    </source>
</reference>
<accession>A0A8K0TLJ3</accession>
<dbReference type="EMBL" id="JAGPXD010000002">
    <property type="protein sequence ID" value="KAH7368573.1"/>
    <property type="molecule type" value="Genomic_DNA"/>
</dbReference>
<keyword evidence="2" id="KW-1185">Reference proteome</keyword>